<dbReference type="InterPro" id="IPR038764">
    <property type="entry name" value="GNAT_N_AcTrfase_prd"/>
</dbReference>
<reference evidence="2 3" key="1">
    <citation type="submission" date="2019-10" db="EMBL/GenBank/DDBJ databases">
        <title>Whole genome shotgun sequence of Acrocarpospora pleiomorpha NBRC 16267.</title>
        <authorList>
            <person name="Ichikawa N."/>
            <person name="Kimura A."/>
            <person name="Kitahashi Y."/>
            <person name="Komaki H."/>
            <person name="Oguchi A."/>
        </authorList>
    </citation>
    <scope>NUCLEOTIDE SEQUENCE [LARGE SCALE GENOMIC DNA]</scope>
    <source>
        <strain evidence="2 3">NBRC 16267</strain>
    </source>
</reference>
<dbReference type="EMBL" id="BLAF01000007">
    <property type="protein sequence ID" value="GES18322.1"/>
    <property type="molecule type" value="Genomic_DNA"/>
</dbReference>
<name>A0A5M3XC22_9ACTN</name>
<keyword evidence="3" id="KW-1185">Reference proteome</keyword>
<proteinExistence type="predicted"/>
<comment type="caution">
    <text evidence="2">The sequence shown here is derived from an EMBL/GenBank/DDBJ whole genome shotgun (WGS) entry which is preliminary data.</text>
</comment>
<dbReference type="InterPro" id="IPR016181">
    <property type="entry name" value="Acyl_CoA_acyltransferase"/>
</dbReference>
<dbReference type="SUPFAM" id="SSF55729">
    <property type="entry name" value="Acyl-CoA N-acyltransferases (Nat)"/>
    <property type="match status" value="1"/>
</dbReference>
<sequence>MTDPRHAAFTAAETAALAAGVRLRELTALDDLEPVYRLYDGIWHPDPKNPPVTTALLGALAKAGNYVGGAYDGNRLVGACVGFFSPPADAAMHSHIAGVSALVSGRGVGYALKLHQRAWALARGVRTIEWTFDPLVRRNAYFNLAKLAATPAEYLPNFYGGMRDGINGDDESDRLLVHWDLAADDTVAACAGTPRHIDARAAGAVVGLGRGDGDAPVAGSLDGDTILVAVPADIEALRRADQGRARAWRAAVRDVLGTLMASGGRVTGFDKDGWYLVTRNRSTR</sequence>
<dbReference type="Gene3D" id="3.40.630.30">
    <property type="match status" value="1"/>
</dbReference>
<dbReference type="AlphaFoldDB" id="A0A5M3XC22"/>
<organism evidence="2 3">
    <name type="scientific">Acrocarpospora pleiomorpha</name>
    <dbReference type="NCBI Taxonomy" id="90975"/>
    <lineage>
        <taxon>Bacteria</taxon>
        <taxon>Bacillati</taxon>
        <taxon>Actinomycetota</taxon>
        <taxon>Actinomycetes</taxon>
        <taxon>Streptosporangiales</taxon>
        <taxon>Streptosporangiaceae</taxon>
        <taxon>Acrocarpospora</taxon>
    </lineage>
</organism>
<dbReference type="GO" id="GO:0016747">
    <property type="term" value="F:acyltransferase activity, transferring groups other than amino-acyl groups"/>
    <property type="evidence" value="ECO:0007669"/>
    <property type="project" value="InterPro"/>
</dbReference>
<dbReference type="Proteomes" id="UP000377595">
    <property type="component" value="Unassembled WGS sequence"/>
</dbReference>
<dbReference type="PROSITE" id="PS51186">
    <property type="entry name" value="GNAT"/>
    <property type="match status" value="1"/>
</dbReference>
<evidence type="ECO:0000259" key="1">
    <source>
        <dbReference type="PROSITE" id="PS51186"/>
    </source>
</evidence>
<dbReference type="RefSeq" id="WP_155343471.1">
    <property type="nucleotide sequence ID" value="NZ_BAAAHM010000010.1"/>
</dbReference>
<dbReference type="OrthoDB" id="9797990at2"/>
<gene>
    <name evidence="2" type="ORF">Aple_012170</name>
</gene>
<dbReference type="PANTHER" id="PTHR41700:SF1">
    <property type="entry name" value="N-ACETYLTRANSFERASE DOMAIN-CONTAINING PROTEIN"/>
    <property type="match status" value="1"/>
</dbReference>
<dbReference type="PANTHER" id="PTHR41700">
    <property type="entry name" value="GCN5-RELATED N-ACETYLTRANSFERASE"/>
    <property type="match status" value="1"/>
</dbReference>
<protein>
    <recommendedName>
        <fullName evidence="1">N-acetyltransferase domain-containing protein</fullName>
    </recommendedName>
</protein>
<evidence type="ECO:0000313" key="2">
    <source>
        <dbReference type="EMBL" id="GES18322.1"/>
    </source>
</evidence>
<accession>A0A5M3XC22</accession>
<feature type="domain" description="N-acetyltransferase" evidence="1">
    <location>
        <begin position="21"/>
        <end position="182"/>
    </location>
</feature>
<evidence type="ECO:0000313" key="3">
    <source>
        <dbReference type="Proteomes" id="UP000377595"/>
    </source>
</evidence>
<dbReference type="InterPro" id="IPR000182">
    <property type="entry name" value="GNAT_dom"/>
</dbReference>